<dbReference type="Proteomes" id="UP000822688">
    <property type="component" value="Chromosome 4"/>
</dbReference>
<dbReference type="Pfam" id="PF10561">
    <property type="entry name" value="C2orf69"/>
    <property type="match status" value="1"/>
</dbReference>
<evidence type="ECO:0000313" key="2">
    <source>
        <dbReference type="Proteomes" id="UP000822688"/>
    </source>
</evidence>
<proteinExistence type="predicted"/>
<keyword evidence="2" id="KW-1185">Reference proteome</keyword>
<gene>
    <name evidence="1" type="ORF">KC19_4G171500</name>
</gene>
<comment type="caution">
    <text evidence="1">The sequence shown here is derived from an EMBL/GenBank/DDBJ whole genome shotgun (WGS) entry which is preliminary data.</text>
</comment>
<dbReference type="PANTHER" id="PTHR31296">
    <property type="entry name" value="UPF0565 PROTEIN C2ORF69"/>
    <property type="match status" value="1"/>
</dbReference>
<dbReference type="PANTHER" id="PTHR31296:SF1">
    <property type="entry name" value="MITOCHONDRIAL PROTEIN C2ORF69"/>
    <property type="match status" value="1"/>
</dbReference>
<reference evidence="1" key="1">
    <citation type="submission" date="2020-06" db="EMBL/GenBank/DDBJ databases">
        <title>WGS assembly of Ceratodon purpureus strain R40.</title>
        <authorList>
            <person name="Carey S.B."/>
            <person name="Jenkins J."/>
            <person name="Shu S."/>
            <person name="Lovell J.T."/>
            <person name="Sreedasyam A."/>
            <person name="Maumus F."/>
            <person name="Tiley G.P."/>
            <person name="Fernandez-Pozo N."/>
            <person name="Barry K."/>
            <person name="Chen C."/>
            <person name="Wang M."/>
            <person name="Lipzen A."/>
            <person name="Daum C."/>
            <person name="Saski C.A."/>
            <person name="Payton A.C."/>
            <person name="Mcbreen J.C."/>
            <person name="Conrad R.E."/>
            <person name="Kollar L.M."/>
            <person name="Olsson S."/>
            <person name="Huttunen S."/>
            <person name="Landis J.B."/>
            <person name="Wickett N.J."/>
            <person name="Johnson M.G."/>
            <person name="Rensing S.A."/>
            <person name="Grimwood J."/>
            <person name="Schmutz J."/>
            <person name="Mcdaniel S.F."/>
        </authorList>
    </citation>
    <scope>NUCLEOTIDE SEQUENCE</scope>
    <source>
        <strain evidence="1">R40</strain>
    </source>
</reference>
<evidence type="ECO:0000313" key="1">
    <source>
        <dbReference type="EMBL" id="KAG0580413.1"/>
    </source>
</evidence>
<protein>
    <submittedName>
        <fullName evidence="1">Uncharacterized protein</fullName>
    </submittedName>
</protein>
<organism evidence="1 2">
    <name type="scientific">Ceratodon purpureus</name>
    <name type="common">Fire moss</name>
    <name type="synonym">Dicranum purpureum</name>
    <dbReference type="NCBI Taxonomy" id="3225"/>
    <lineage>
        <taxon>Eukaryota</taxon>
        <taxon>Viridiplantae</taxon>
        <taxon>Streptophyta</taxon>
        <taxon>Embryophyta</taxon>
        <taxon>Bryophyta</taxon>
        <taxon>Bryophytina</taxon>
        <taxon>Bryopsida</taxon>
        <taxon>Dicranidae</taxon>
        <taxon>Pseudoditrichales</taxon>
        <taxon>Ditrichaceae</taxon>
        <taxon>Ceratodon</taxon>
    </lineage>
</organism>
<sequence>MRPLKPLFRGNLESLFGFLTTSRYLLSCNCTSLTYNRVLNRVSLCGCRVRKQTPSRNVIFYVGDRVEGTDNSEIERLSQPKNIASILVSKLGPSVNAWIIEPSHYKSSFACYENLLPSLTPSGEPEGYNPKGLPAARSTLSLLQNCLAQVSTRLSLESLPSQRERVAVGKQAESNRANGTFLNAHGFATTLLGNISPRSKKCPQTSVFGFSKGGVVLNQLLAELTHLEDLEGKVSIKKNWLNRSVSKSAKFEGSLRTLDGSDDKVKDVSNGAPLLPFTVEEFLRGIAEVHYVDVGLNRAGAYQTDAHVLEGLATAARAREGGLLVAFHGTPRQWCDSGRSWVVNEKDICIDRLQDAASRHGVAAKLRVAQTMYFPHRKASLQMHFEIIEAMIVSSS</sequence>
<name>A0A8T0ID31_CERPU</name>
<accession>A0A8T0ID31</accession>
<dbReference type="GO" id="GO:0005739">
    <property type="term" value="C:mitochondrion"/>
    <property type="evidence" value="ECO:0007669"/>
    <property type="project" value="TreeGrafter"/>
</dbReference>
<dbReference type="EMBL" id="CM026424">
    <property type="protein sequence ID" value="KAG0580413.1"/>
    <property type="molecule type" value="Genomic_DNA"/>
</dbReference>
<dbReference type="AlphaFoldDB" id="A0A8T0ID31"/>
<dbReference type="InterPro" id="IPR018881">
    <property type="entry name" value="C2orf69_mit"/>
</dbReference>